<keyword evidence="5" id="KW-0677">Repeat</keyword>
<dbReference type="Gene3D" id="1.50.40.10">
    <property type="entry name" value="Mitochondrial carrier domain"/>
    <property type="match status" value="1"/>
</dbReference>
<dbReference type="Pfam" id="PF00153">
    <property type="entry name" value="Mito_carr"/>
    <property type="match status" value="3"/>
</dbReference>
<reference evidence="12" key="1">
    <citation type="journal article" date="2023" name="Insect Mol. Biol.">
        <title>Genome sequencing provides insights into the evolution of gene families encoding plant cell wall-degrading enzymes in longhorned beetles.</title>
        <authorList>
            <person name="Shin N.R."/>
            <person name="Okamura Y."/>
            <person name="Kirsch R."/>
            <person name="Pauchet Y."/>
        </authorList>
    </citation>
    <scope>NUCLEOTIDE SEQUENCE</scope>
    <source>
        <strain evidence="12">RBIC_L_NR</strain>
    </source>
</reference>
<evidence type="ECO:0000313" key="13">
    <source>
        <dbReference type="Proteomes" id="UP001162156"/>
    </source>
</evidence>
<feature type="repeat" description="Solcar" evidence="10">
    <location>
        <begin position="55"/>
        <end position="144"/>
    </location>
</feature>
<sequence length="231" mass="25313">MDFVIGGTAACGAAIFSNPFDVLKTRMQLQGELRARGTYQWLHKNGYLTDKNGDTIIYKSAAGSAFSGAAGAFFGSPLFLIKTQLQSQAAQQIAVGTQHAHSGALHALKNIYVLGLWRGANATMLRAVVGSSAQLTSFAITKDILRKYEFFSRNPVAASLFASIIGGVFQTVLMTPFDLVSTRLYNQDIPLKKSKTPRDTLKKSHLRYREQTSKIVSGLIFTQEDKYYSEA</sequence>
<dbReference type="EMBL" id="JANEYF010000911">
    <property type="protein sequence ID" value="KAJ8966956.1"/>
    <property type="molecule type" value="Genomic_DNA"/>
</dbReference>
<dbReference type="SUPFAM" id="SSF103506">
    <property type="entry name" value="Mitochondrial carrier"/>
    <property type="match status" value="1"/>
</dbReference>
<evidence type="ECO:0000256" key="6">
    <source>
        <dbReference type="ARBA" id="ARBA00022792"/>
    </source>
</evidence>
<evidence type="ECO:0000256" key="8">
    <source>
        <dbReference type="ARBA" id="ARBA00023128"/>
    </source>
</evidence>
<proteinExistence type="inferred from homology"/>
<keyword evidence="9 10" id="KW-0472">Membrane</keyword>
<comment type="similarity">
    <text evidence="2 11">Belongs to the mitochondrial carrier (TC 2.A.29) family.</text>
</comment>
<protein>
    <submittedName>
        <fullName evidence="12">Uncharacterized protein</fullName>
    </submittedName>
</protein>
<evidence type="ECO:0000256" key="11">
    <source>
        <dbReference type="RuleBase" id="RU000488"/>
    </source>
</evidence>
<evidence type="ECO:0000256" key="2">
    <source>
        <dbReference type="ARBA" id="ARBA00006375"/>
    </source>
</evidence>
<evidence type="ECO:0000256" key="9">
    <source>
        <dbReference type="ARBA" id="ARBA00023136"/>
    </source>
</evidence>
<keyword evidence="4 10" id="KW-0812">Transmembrane</keyword>
<name>A0AAV8ZPN5_9CUCU</name>
<dbReference type="AlphaFoldDB" id="A0AAV8ZPN5"/>
<gene>
    <name evidence="12" type="ORF">NQ314_003178</name>
</gene>
<accession>A0AAV8ZPN5</accession>
<evidence type="ECO:0000313" key="12">
    <source>
        <dbReference type="EMBL" id="KAJ8966956.1"/>
    </source>
</evidence>
<dbReference type="PANTHER" id="PTHR45928:SF1">
    <property type="entry name" value="RE38146P"/>
    <property type="match status" value="1"/>
</dbReference>
<organism evidence="12 13">
    <name type="scientific">Rhamnusium bicolor</name>
    <dbReference type="NCBI Taxonomy" id="1586634"/>
    <lineage>
        <taxon>Eukaryota</taxon>
        <taxon>Metazoa</taxon>
        <taxon>Ecdysozoa</taxon>
        <taxon>Arthropoda</taxon>
        <taxon>Hexapoda</taxon>
        <taxon>Insecta</taxon>
        <taxon>Pterygota</taxon>
        <taxon>Neoptera</taxon>
        <taxon>Endopterygota</taxon>
        <taxon>Coleoptera</taxon>
        <taxon>Polyphaga</taxon>
        <taxon>Cucujiformia</taxon>
        <taxon>Chrysomeloidea</taxon>
        <taxon>Cerambycidae</taxon>
        <taxon>Lepturinae</taxon>
        <taxon>Rhagiini</taxon>
        <taxon>Rhamnusium</taxon>
    </lineage>
</organism>
<dbReference type="PROSITE" id="PS50920">
    <property type="entry name" value="SOLCAR"/>
    <property type="match status" value="1"/>
</dbReference>
<dbReference type="InterPro" id="IPR023395">
    <property type="entry name" value="MCP_dom_sf"/>
</dbReference>
<evidence type="ECO:0000256" key="10">
    <source>
        <dbReference type="PROSITE-ProRule" id="PRU00282"/>
    </source>
</evidence>
<evidence type="ECO:0000256" key="1">
    <source>
        <dbReference type="ARBA" id="ARBA00004448"/>
    </source>
</evidence>
<dbReference type="InterPro" id="IPR051508">
    <property type="entry name" value="Mito_Carrier_Antiporter"/>
</dbReference>
<evidence type="ECO:0000256" key="5">
    <source>
        <dbReference type="ARBA" id="ARBA00022737"/>
    </source>
</evidence>
<dbReference type="PANTHER" id="PTHR45928">
    <property type="entry name" value="RE38146P"/>
    <property type="match status" value="1"/>
</dbReference>
<dbReference type="GO" id="GO:0005743">
    <property type="term" value="C:mitochondrial inner membrane"/>
    <property type="evidence" value="ECO:0007669"/>
    <property type="project" value="UniProtKB-SubCell"/>
</dbReference>
<comment type="subcellular location">
    <subcellularLocation>
        <location evidence="1">Mitochondrion inner membrane</location>
        <topology evidence="1">Multi-pass membrane protein</topology>
    </subcellularLocation>
</comment>
<evidence type="ECO:0000256" key="4">
    <source>
        <dbReference type="ARBA" id="ARBA00022692"/>
    </source>
</evidence>
<comment type="caution">
    <text evidence="12">The sequence shown here is derived from an EMBL/GenBank/DDBJ whole genome shotgun (WGS) entry which is preliminary data.</text>
</comment>
<dbReference type="InterPro" id="IPR018108">
    <property type="entry name" value="MCP_transmembrane"/>
</dbReference>
<keyword evidence="8" id="KW-0496">Mitochondrion</keyword>
<keyword evidence="6" id="KW-0999">Mitochondrion inner membrane</keyword>
<dbReference type="Proteomes" id="UP001162156">
    <property type="component" value="Unassembled WGS sequence"/>
</dbReference>
<evidence type="ECO:0000256" key="7">
    <source>
        <dbReference type="ARBA" id="ARBA00022989"/>
    </source>
</evidence>
<evidence type="ECO:0000256" key="3">
    <source>
        <dbReference type="ARBA" id="ARBA00022448"/>
    </source>
</evidence>
<keyword evidence="3 11" id="KW-0813">Transport</keyword>
<keyword evidence="7" id="KW-1133">Transmembrane helix</keyword>
<keyword evidence="13" id="KW-1185">Reference proteome</keyword>